<dbReference type="AlphaFoldDB" id="A0A448WMM7"/>
<reference evidence="1" key="1">
    <citation type="submission" date="2018-11" db="EMBL/GenBank/DDBJ databases">
        <authorList>
            <consortium name="Pathogen Informatics"/>
        </authorList>
    </citation>
    <scope>NUCLEOTIDE SEQUENCE</scope>
</reference>
<organism evidence="1 2">
    <name type="scientific">Protopolystoma xenopodis</name>
    <dbReference type="NCBI Taxonomy" id="117903"/>
    <lineage>
        <taxon>Eukaryota</taxon>
        <taxon>Metazoa</taxon>
        <taxon>Spiralia</taxon>
        <taxon>Lophotrochozoa</taxon>
        <taxon>Platyhelminthes</taxon>
        <taxon>Monogenea</taxon>
        <taxon>Polyopisthocotylea</taxon>
        <taxon>Polystomatidea</taxon>
        <taxon>Polystomatidae</taxon>
        <taxon>Protopolystoma</taxon>
    </lineage>
</organism>
<keyword evidence="2" id="KW-1185">Reference proteome</keyword>
<evidence type="ECO:0000313" key="2">
    <source>
        <dbReference type="Proteomes" id="UP000784294"/>
    </source>
</evidence>
<gene>
    <name evidence="1" type="ORF">PXEA_LOCUS9058</name>
</gene>
<accession>A0A448WMM7</accession>
<comment type="caution">
    <text evidence="1">The sequence shown here is derived from an EMBL/GenBank/DDBJ whole genome shotgun (WGS) entry which is preliminary data.</text>
</comment>
<evidence type="ECO:0000313" key="1">
    <source>
        <dbReference type="EMBL" id="VEL15618.1"/>
    </source>
</evidence>
<dbReference type="Proteomes" id="UP000784294">
    <property type="component" value="Unassembled WGS sequence"/>
</dbReference>
<sequence length="212" mass="23059">MLSCVSLPKQGVYMPGNRAHLNTSNLHFDGLNGQNSPPHATKRLSHCRLLLYTNWELRQIVSETEAIGSDTSTLSAPLPNPSNLFPPLDWQTLALIDCRGNGFFTFHSVVSTGQLYNGPSWRQPRVGALAGSSASLLASPVPGISVPIRHYTLYSSAHTTLAILGRDSGQRGVAAATENAKNSHRTHTVDGGYRLIKKTGFFFPFACKFRPV</sequence>
<protein>
    <submittedName>
        <fullName evidence="1">Uncharacterized protein</fullName>
    </submittedName>
</protein>
<dbReference type="EMBL" id="CAAALY010025217">
    <property type="protein sequence ID" value="VEL15618.1"/>
    <property type="molecule type" value="Genomic_DNA"/>
</dbReference>
<proteinExistence type="predicted"/>
<name>A0A448WMM7_9PLAT</name>